<gene>
    <name evidence="2" type="ORF">PPL_01050</name>
</gene>
<reference evidence="2 3" key="1">
    <citation type="journal article" date="2011" name="Genome Res.">
        <title>Phylogeny-wide analysis of social amoeba genomes highlights ancient origins for complex intercellular communication.</title>
        <authorList>
            <person name="Heidel A.J."/>
            <person name="Lawal H.M."/>
            <person name="Felder M."/>
            <person name="Schilde C."/>
            <person name="Helps N.R."/>
            <person name="Tunggal B."/>
            <person name="Rivero F."/>
            <person name="John U."/>
            <person name="Schleicher M."/>
            <person name="Eichinger L."/>
            <person name="Platzer M."/>
            <person name="Noegel A.A."/>
            <person name="Schaap P."/>
            <person name="Gloeckner G."/>
        </authorList>
    </citation>
    <scope>NUCLEOTIDE SEQUENCE [LARGE SCALE GENOMIC DNA]</scope>
    <source>
        <strain evidence="3">ATCC 26659 / Pp 5 / PN500</strain>
    </source>
</reference>
<proteinExistence type="predicted"/>
<dbReference type="InterPro" id="IPR042201">
    <property type="entry name" value="FH2_Formin_sf"/>
</dbReference>
<name>D3AXZ2_HETP5</name>
<dbReference type="EMBL" id="ADBJ01000004">
    <property type="protein sequence ID" value="EFA85819.1"/>
    <property type="molecule type" value="Genomic_DNA"/>
</dbReference>
<dbReference type="AlphaFoldDB" id="D3AXZ2"/>
<evidence type="ECO:0000313" key="2">
    <source>
        <dbReference type="EMBL" id="EFA85819.1"/>
    </source>
</evidence>
<dbReference type="GeneID" id="31356580"/>
<dbReference type="InParanoid" id="D3AXZ2"/>
<feature type="region of interest" description="Disordered" evidence="1">
    <location>
        <begin position="37"/>
        <end position="148"/>
    </location>
</feature>
<organism evidence="2 3">
    <name type="scientific">Heterostelium pallidum (strain ATCC 26659 / Pp 5 / PN500)</name>
    <name type="common">Cellular slime mold</name>
    <name type="synonym">Polysphondylium pallidum</name>
    <dbReference type="NCBI Taxonomy" id="670386"/>
    <lineage>
        <taxon>Eukaryota</taxon>
        <taxon>Amoebozoa</taxon>
        <taxon>Evosea</taxon>
        <taxon>Eumycetozoa</taxon>
        <taxon>Dictyostelia</taxon>
        <taxon>Acytosteliales</taxon>
        <taxon>Acytosteliaceae</taxon>
        <taxon>Heterostelium</taxon>
    </lineage>
</organism>
<evidence type="ECO:0000313" key="3">
    <source>
        <dbReference type="Proteomes" id="UP000001396"/>
    </source>
</evidence>
<evidence type="ECO:0000256" key="1">
    <source>
        <dbReference type="SAM" id="MobiDB-lite"/>
    </source>
</evidence>
<dbReference type="Gene3D" id="1.20.58.2220">
    <property type="entry name" value="Formin, FH2 domain"/>
    <property type="match status" value="1"/>
</dbReference>
<dbReference type="Proteomes" id="UP000001396">
    <property type="component" value="Unassembled WGS sequence"/>
</dbReference>
<protein>
    <submittedName>
        <fullName evidence="2">Uncharacterized protein</fullName>
    </submittedName>
</protein>
<keyword evidence="3" id="KW-1185">Reference proteome</keyword>
<feature type="compositionally biased region" description="Basic and acidic residues" evidence="1">
    <location>
        <begin position="116"/>
        <end position="128"/>
    </location>
</feature>
<accession>D3AXZ2</accession>
<dbReference type="RefSeq" id="XP_020437925.1">
    <property type="nucleotide sequence ID" value="XM_020572067.1"/>
</dbReference>
<sequence>MPSDEFYSYINKFISTFERCYRDFLRDRESAERAAKREALKAKKAQMTKKLTTGRASILKSSSSNSVQDPNSGVDDILQTVRDGDAFKQRRQRKVNPNGSQRGDKGDSVSSIDKLLNGHDSQRGERSGENGSSSSSSNGIGGPKKKDVQVAAKALTIVMRSRQNYSRIDQFSFGNDEKH</sequence>
<comment type="caution">
    <text evidence="2">The sequence shown here is derived from an EMBL/GenBank/DDBJ whole genome shotgun (WGS) entry which is preliminary data.</text>
</comment>
<feature type="compositionally biased region" description="Low complexity" evidence="1">
    <location>
        <begin position="129"/>
        <end position="138"/>
    </location>
</feature>